<dbReference type="InterPro" id="IPR012675">
    <property type="entry name" value="Beta-grasp_dom_sf"/>
</dbReference>
<dbReference type="Pfam" id="PF00111">
    <property type="entry name" value="Fer2"/>
    <property type="match status" value="1"/>
</dbReference>
<keyword evidence="8" id="KW-1185">Reference proteome</keyword>
<reference evidence="7 8" key="1">
    <citation type="journal article" date="2014" name="Nature">
        <title>An environmental bacterial taxon with a large and distinct metabolic repertoire.</title>
        <authorList>
            <person name="Wilson M.C."/>
            <person name="Mori T."/>
            <person name="Ruckert C."/>
            <person name="Uria A.R."/>
            <person name="Helf M.J."/>
            <person name="Takada K."/>
            <person name="Gernert C."/>
            <person name="Steffens U.A."/>
            <person name="Heycke N."/>
            <person name="Schmitt S."/>
            <person name="Rinke C."/>
            <person name="Helfrich E.J."/>
            <person name="Brachmann A.O."/>
            <person name="Gurgui C."/>
            <person name="Wakimoto T."/>
            <person name="Kracht M."/>
            <person name="Crusemann M."/>
            <person name="Hentschel U."/>
            <person name="Abe I."/>
            <person name="Matsunaga S."/>
            <person name="Kalinowski J."/>
            <person name="Takeyama H."/>
            <person name="Piel J."/>
        </authorList>
    </citation>
    <scope>NUCLEOTIDE SEQUENCE [LARGE SCALE GENOMIC DNA]</scope>
    <source>
        <strain evidence="8">TSY2</strain>
    </source>
</reference>
<keyword evidence="4" id="KW-0408">Iron</keyword>
<proteinExistence type="predicted"/>
<dbReference type="InterPro" id="IPR036010">
    <property type="entry name" value="2Fe-2S_ferredoxin-like_sf"/>
</dbReference>
<dbReference type="HOGENOM" id="CLU_052511_3_1_7"/>
<dbReference type="InterPro" id="IPR036884">
    <property type="entry name" value="2Fe-2S-bd_dom_sf"/>
</dbReference>
<dbReference type="InterPro" id="IPR001041">
    <property type="entry name" value="2Fe-2S_ferredoxin-type"/>
</dbReference>
<evidence type="ECO:0000256" key="1">
    <source>
        <dbReference type="ARBA" id="ARBA00022714"/>
    </source>
</evidence>
<dbReference type="FunFam" id="3.10.20.30:FF:000020">
    <property type="entry name" value="Xanthine dehydrogenase iron-sulfur subunit"/>
    <property type="match status" value="1"/>
</dbReference>
<name>W4M221_9BACT</name>
<evidence type="ECO:0000259" key="6">
    <source>
        <dbReference type="PROSITE" id="PS51085"/>
    </source>
</evidence>
<evidence type="ECO:0000256" key="2">
    <source>
        <dbReference type="ARBA" id="ARBA00022723"/>
    </source>
</evidence>
<dbReference type="InterPro" id="IPR051452">
    <property type="entry name" value="Diverse_Oxidoreductases"/>
</dbReference>
<dbReference type="GO" id="GO:0046872">
    <property type="term" value="F:metal ion binding"/>
    <property type="evidence" value="ECO:0007669"/>
    <property type="project" value="UniProtKB-KW"/>
</dbReference>
<sequence length="159" mass="17384">MAPQIQTSQISLVVNGQSHVLTVEHRATLLDILREALDLTGAKRACDRGECGACTVLVDEKPMYACHLLAMQMQGRHVITVEGLASRDDFRPLLDAFVAQDGGQCGFCIPGFAVAVYAALSRYPNASEWQMRWELVGHICRCNAYENIVAAACEASRQS</sequence>
<protein>
    <recommendedName>
        <fullName evidence="6">2Fe-2S ferredoxin-type domain-containing protein</fullName>
    </recommendedName>
</protein>
<dbReference type="SUPFAM" id="SSF54292">
    <property type="entry name" value="2Fe-2S ferredoxin-like"/>
    <property type="match status" value="1"/>
</dbReference>
<dbReference type="PROSITE" id="PS51085">
    <property type="entry name" value="2FE2S_FER_2"/>
    <property type="match status" value="1"/>
</dbReference>
<dbReference type="CDD" id="cd00207">
    <property type="entry name" value="fer2"/>
    <property type="match status" value="1"/>
</dbReference>
<keyword evidence="1" id="KW-0001">2Fe-2S</keyword>
<dbReference type="InterPro" id="IPR002888">
    <property type="entry name" value="2Fe-2S-bd"/>
</dbReference>
<dbReference type="GO" id="GO:0016491">
    <property type="term" value="F:oxidoreductase activity"/>
    <property type="evidence" value="ECO:0007669"/>
    <property type="project" value="UniProtKB-KW"/>
</dbReference>
<evidence type="ECO:0000313" key="8">
    <source>
        <dbReference type="Proteomes" id="UP000019140"/>
    </source>
</evidence>
<keyword evidence="5" id="KW-0411">Iron-sulfur</keyword>
<dbReference type="InterPro" id="IPR006058">
    <property type="entry name" value="2Fe2S_fd_BS"/>
</dbReference>
<evidence type="ECO:0000256" key="5">
    <source>
        <dbReference type="ARBA" id="ARBA00023014"/>
    </source>
</evidence>
<gene>
    <name evidence="7" type="ORF">ETSY2_29170</name>
</gene>
<dbReference type="GO" id="GO:0051537">
    <property type="term" value="F:2 iron, 2 sulfur cluster binding"/>
    <property type="evidence" value="ECO:0007669"/>
    <property type="project" value="UniProtKB-KW"/>
</dbReference>
<dbReference type="PANTHER" id="PTHR44379:SF5">
    <property type="entry name" value="OXIDOREDUCTASE WITH IRON-SULFUR SUBUNIT"/>
    <property type="match status" value="1"/>
</dbReference>
<dbReference type="PROSITE" id="PS00197">
    <property type="entry name" value="2FE2S_FER_1"/>
    <property type="match status" value="1"/>
</dbReference>
<dbReference type="Proteomes" id="UP000019140">
    <property type="component" value="Unassembled WGS sequence"/>
</dbReference>
<comment type="caution">
    <text evidence="7">The sequence shown here is derived from an EMBL/GenBank/DDBJ whole genome shotgun (WGS) entry which is preliminary data.</text>
</comment>
<evidence type="ECO:0000313" key="7">
    <source>
        <dbReference type="EMBL" id="ETX04374.1"/>
    </source>
</evidence>
<evidence type="ECO:0000256" key="3">
    <source>
        <dbReference type="ARBA" id="ARBA00023002"/>
    </source>
</evidence>
<feature type="domain" description="2Fe-2S ferredoxin-type" evidence="6">
    <location>
        <begin position="8"/>
        <end position="84"/>
    </location>
</feature>
<keyword evidence="3" id="KW-0560">Oxidoreductase</keyword>
<accession>W4M221</accession>
<dbReference type="SUPFAM" id="SSF47741">
    <property type="entry name" value="CO dehydrogenase ISP C-domain like"/>
    <property type="match status" value="1"/>
</dbReference>
<dbReference type="Pfam" id="PF01799">
    <property type="entry name" value="Fer2_2"/>
    <property type="match status" value="1"/>
</dbReference>
<dbReference type="AlphaFoldDB" id="W4M221"/>
<dbReference type="Gene3D" id="1.10.150.120">
    <property type="entry name" value="[2Fe-2S]-binding domain"/>
    <property type="match status" value="1"/>
</dbReference>
<dbReference type="PANTHER" id="PTHR44379">
    <property type="entry name" value="OXIDOREDUCTASE WITH IRON-SULFUR SUBUNIT"/>
    <property type="match status" value="1"/>
</dbReference>
<keyword evidence="2" id="KW-0479">Metal-binding</keyword>
<organism evidence="7 8">
    <name type="scientific">Candidatus Entotheonella gemina</name>
    <dbReference type="NCBI Taxonomy" id="1429439"/>
    <lineage>
        <taxon>Bacteria</taxon>
        <taxon>Pseudomonadati</taxon>
        <taxon>Nitrospinota/Tectimicrobiota group</taxon>
        <taxon>Candidatus Tectimicrobiota</taxon>
        <taxon>Candidatus Entotheonellia</taxon>
        <taxon>Candidatus Entotheonellales</taxon>
        <taxon>Candidatus Entotheonellaceae</taxon>
        <taxon>Candidatus Entotheonella</taxon>
    </lineage>
</organism>
<dbReference type="Gene3D" id="3.10.20.30">
    <property type="match status" value="1"/>
</dbReference>
<dbReference type="EMBL" id="AZHX01001238">
    <property type="protein sequence ID" value="ETX04374.1"/>
    <property type="molecule type" value="Genomic_DNA"/>
</dbReference>
<evidence type="ECO:0000256" key="4">
    <source>
        <dbReference type="ARBA" id="ARBA00023004"/>
    </source>
</evidence>